<sequence length="250" mass="28071">MENPSEFADYIVYLGENGPSFKASPTEAPAYALTFCIFGKKRFAEETATALQCLKFDYFGHDQVIFDHRDVLKREGDFRDVPESSRKGFLDAMVGILERSDMSVIEVVVRKDRLSREGEASKDVRAFAMREGLRRLYAFTRAKGQADRTWHVICESHGTAEDKRFLAAAQGVCDGENADGCRYPFELTMCPKTFNSAGLQYADLTAHSIGFEVLEPEAKSRSGSILRRKLWRDGAESGEEMPQEVIALPN</sequence>
<organism evidence="1 2">
    <name type="scientific">Sutterella parvirubra YIT 11816</name>
    <dbReference type="NCBI Taxonomy" id="762967"/>
    <lineage>
        <taxon>Bacteria</taxon>
        <taxon>Pseudomonadati</taxon>
        <taxon>Pseudomonadota</taxon>
        <taxon>Betaproteobacteria</taxon>
        <taxon>Burkholderiales</taxon>
        <taxon>Sutterellaceae</taxon>
        <taxon>Sutterella</taxon>
    </lineage>
</organism>
<dbReference type="RefSeq" id="WP_008540797.1">
    <property type="nucleotide sequence ID" value="NZ_JH604870.1"/>
</dbReference>
<accession>H3KC88</accession>
<keyword evidence="2" id="KW-1185">Reference proteome</keyword>
<proteinExistence type="predicted"/>
<name>H3KC88_9BURK</name>
<gene>
    <name evidence="1" type="ORF">HMPREF9440_00338</name>
</gene>
<comment type="caution">
    <text evidence="1">The sequence shown here is derived from an EMBL/GenBank/DDBJ whole genome shotgun (WGS) entry which is preliminary data.</text>
</comment>
<dbReference type="PATRIC" id="fig|762967.3.peg.284"/>
<dbReference type="HOGENOM" id="CLU_091364_0_0_4"/>
<dbReference type="OrthoDB" id="507950at2"/>
<dbReference type="AlphaFoldDB" id="H3KC88"/>
<evidence type="ECO:0000313" key="2">
    <source>
        <dbReference type="Proteomes" id="UP000004956"/>
    </source>
</evidence>
<protein>
    <recommendedName>
        <fullName evidence="3">DUF3800 domain-containing protein</fullName>
    </recommendedName>
</protein>
<reference evidence="1 2" key="1">
    <citation type="submission" date="2011-11" db="EMBL/GenBank/DDBJ databases">
        <authorList>
            <person name="Weinstock G."/>
            <person name="Sodergren E."/>
            <person name="Clifton S."/>
            <person name="Fulton L."/>
            <person name="Fulton B."/>
            <person name="Courtney L."/>
            <person name="Fronick C."/>
            <person name="Harrison M."/>
            <person name="Strong C."/>
            <person name="Farmer C."/>
            <person name="Delahaunty K."/>
            <person name="Markovic C."/>
            <person name="Hall O."/>
            <person name="Minx P."/>
            <person name="Tomlinson C."/>
            <person name="Mitreva M."/>
            <person name="Hou S."/>
            <person name="Chen J."/>
            <person name="Wollam A."/>
            <person name="Pepin K.H."/>
            <person name="Johnson M."/>
            <person name="Bhonagiri V."/>
            <person name="Zhang X."/>
            <person name="Suruliraj S."/>
            <person name="Warren W."/>
            <person name="Chinwalla A."/>
            <person name="Mardis E.R."/>
            <person name="Wilson R.K."/>
        </authorList>
    </citation>
    <scope>NUCLEOTIDE SEQUENCE [LARGE SCALE GENOMIC DNA]</scope>
    <source>
        <strain evidence="1 2">YIT 11816</strain>
    </source>
</reference>
<evidence type="ECO:0008006" key="3">
    <source>
        <dbReference type="Google" id="ProtNLM"/>
    </source>
</evidence>
<dbReference type="EMBL" id="AFBQ01000038">
    <property type="protein sequence ID" value="EHY32265.1"/>
    <property type="molecule type" value="Genomic_DNA"/>
</dbReference>
<dbReference type="Proteomes" id="UP000004956">
    <property type="component" value="Unassembled WGS sequence"/>
</dbReference>
<evidence type="ECO:0000313" key="1">
    <source>
        <dbReference type="EMBL" id="EHY32265.1"/>
    </source>
</evidence>